<evidence type="ECO:0000313" key="8">
    <source>
        <dbReference type="Proteomes" id="UP000006190"/>
    </source>
</evidence>
<comment type="subunit">
    <text evidence="6">Heterooligomer composed of large and small subunits.</text>
</comment>
<dbReference type="STRING" id="883113.HMPREF9708_00366"/>
<dbReference type="GO" id="GO:0009318">
    <property type="term" value="C:exodeoxyribonuclease VII complex"/>
    <property type="evidence" value="ECO:0007669"/>
    <property type="project" value="UniProtKB-UniRule"/>
</dbReference>
<sequence>MTKEELNTVEKESFESAMSQLEEIVQQLERGSLPLDQSIKMFKKGIELSQYCQKELDQAEEMVTKVMTESGLKKLDEEPLS</sequence>
<dbReference type="EC" id="3.1.11.6" evidence="6"/>
<dbReference type="RefSeq" id="WP_006308312.1">
    <property type="nucleotide sequence ID" value="NZ_JH601133.1"/>
</dbReference>
<keyword evidence="8" id="KW-1185">Reference proteome</keyword>
<dbReference type="PANTHER" id="PTHR34137">
    <property type="entry name" value="EXODEOXYRIBONUCLEASE 7 SMALL SUBUNIT"/>
    <property type="match status" value="1"/>
</dbReference>
<dbReference type="EMBL" id="AGEG01000003">
    <property type="protein sequence ID" value="EHR37737.1"/>
    <property type="molecule type" value="Genomic_DNA"/>
</dbReference>
<dbReference type="GO" id="GO:0005829">
    <property type="term" value="C:cytosol"/>
    <property type="evidence" value="ECO:0007669"/>
    <property type="project" value="TreeGrafter"/>
</dbReference>
<keyword evidence="3 6" id="KW-0540">Nuclease</keyword>
<dbReference type="NCBIfam" id="TIGR01280">
    <property type="entry name" value="xseB"/>
    <property type="match status" value="1"/>
</dbReference>
<dbReference type="SUPFAM" id="SSF116842">
    <property type="entry name" value="XseB-like"/>
    <property type="match status" value="1"/>
</dbReference>
<dbReference type="PANTHER" id="PTHR34137:SF1">
    <property type="entry name" value="EXODEOXYRIBONUCLEASE 7 SMALL SUBUNIT"/>
    <property type="match status" value="1"/>
</dbReference>
<comment type="caution">
    <text evidence="7">The sequence shown here is derived from an EMBL/GenBank/DDBJ whole genome shotgun (WGS) entry which is preliminary data.</text>
</comment>
<proteinExistence type="inferred from homology"/>
<dbReference type="GO" id="GO:0008855">
    <property type="term" value="F:exodeoxyribonuclease VII activity"/>
    <property type="evidence" value="ECO:0007669"/>
    <property type="project" value="UniProtKB-UniRule"/>
</dbReference>
<protein>
    <recommendedName>
        <fullName evidence="6">Exodeoxyribonuclease 7 small subunit</fullName>
        <ecNumber evidence="6">3.1.11.6</ecNumber>
    </recommendedName>
    <alternativeName>
        <fullName evidence="6">Exodeoxyribonuclease VII small subunit</fullName>
        <shortName evidence="6">Exonuclease VII small subunit</shortName>
    </alternativeName>
</protein>
<organism evidence="7 8">
    <name type="scientific">Facklamia languida CCUG 37842</name>
    <dbReference type="NCBI Taxonomy" id="883113"/>
    <lineage>
        <taxon>Bacteria</taxon>
        <taxon>Bacillati</taxon>
        <taxon>Bacillota</taxon>
        <taxon>Bacilli</taxon>
        <taxon>Lactobacillales</taxon>
        <taxon>Aerococcaceae</taxon>
        <taxon>Facklamia</taxon>
    </lineage>
</organism>
<gene>
    <name evidence="6" type="primary">xseB</name>
    <name evidence="7" type="ORF">HMPREF9708_00366</name>
</gene>
<dbReference type="InterPro" id="IPR037004">
    <property type="entry name" value="Exonuc_VII_ssu_sf"/>
</dbReference>
<dbReference type="eggNOG" id="COG1722">
    <property type="taxonomic scope" value="Bacteria"/>
</dbReference>
<dbReference type="PATRIC" id="fig|883113.3.peg.370"/>
<evidence type="ECO:0000256" key="5">
    <source>
        <dbReference type="ARBA" id="ARBA00022839"/>
    </source>
</evidence>
<comment type="subcellular location">
    <subcellularLocation>
        <location evidence="6">Cytoplasm</location>
    </subcellularLocation>
</comment>
<evidence type="ECO:0000256" key="6">
    <source>
        <dbReference type="HAMAP-Rule" id="MF_00337"/>
    </source>
</evidence>
<dbReference type="HAMAP" id="MF_00337">
    <property type="entry name" value="Exonuc_7_S"/>
    <property type="match status" value="1"/>
</dbReference>
<dbReference type="HOGENOM" id="CLU_145918_3_1_9"/>
<dbReference type="GO" id="GO:0006308">
    <property type="term" value="P:DNA catabolic process"/>
    <property type="evidence" value="ECO:0007669"/>
    <property type="project" value="UniProtKB-UniRule"/>
</dbReference>
<evidence type="ECO:0000256" key="3">
    <source>
        <dbReference type="ARBA" id="ARBA00022722"/>
    </source>
</evidence>
<evidence type="ECO:0000256" key="2">
    <source>
        <dbReference type="ARBA" id="ARBA00022490"/>
    </source>
</evidence>
<keyword evidence="2 6" id="KW-0963">Cytoplasm</keyword>
<dbReference type="Pfam" id="PF02609">
    <property type="entry name" value="Exonuc_VII_S"/>
    <property type="match status" value="1"/>
</dbReference>
<accession>H3NHT8</accession>
<keyword evidence="4 6" id="KW-0378">Hydrolase</keyword>
<dbReference type="AlphaFoldDB" id="H3NHT8"/>
<evidence type="ECO:0000313" key="7">
    <source>
        <dbReference type="EMBL" id="EHR37737.1"/>
    </source>
</evidence>
<name>H3NHT8_9LACT</name>
<dbReference type="InterPro" id="IPR003761">
    <property type="entry name" value="Exonuc_VII_S"/>
</dbReference>
<comment type="function">
    <text evidence="6">Bidirectionally degrades single-stranded DNA into large acid-insoluble oligonucleotides, which are then degraded further into small acid-soluble oligonucleotides.</text>
</comment>
<keyword evidence="5 6" id="KW-0269">Exonuclease</keyword>
<comment type="catalytic activity">
    <reaction evidence="6">
        <text>Exonucleolytic cleavage in either 5'- to 3'- or 3'- to 5'-direction to yield nucleoside 5'-phosphates.</text>
        <dbReference type="EC" id="3.1.11.6"/>
    </reaction>
</comment>
<comment type="similarity">
    <text evidence="1 6">Belongs to the XseB family.</text>
</comment>
<evidence type="ECO:0000256" key="1">
    <source>
        <dbReference type="ARBA" id="ARBA00009998"/>
    </source>
</evidence>
<reference evidence="7 8" key="1">
    <citation type="submission" date="2012-01" db="EMBL/GenBank/DDBJ databases">
        <title>The Genome Sequence of Facklamia languida CCUG 37842.</title>
        <authorList>
            <consortium name="The Broad Institute Genome Sequencing Platform"/>
            <person name="Earl A."/>
            <person name="Ward D."/>
            <person name="Feldgarden M."/>
            <person name="Gevers D."/>
            <person name="Huys G."/>
            <person name="Young S.K."/>
            <person name="Zeng Q."/>
            <person name="Gargeya S."/>
            <person name="Fitzgerald M."/>
            <person name="Haas B."/>
            <person name="Abouelleil A."/>
            <person name="Alvarado L."/>
            <person name="Arachchi H.M."/>
            <person name="Berlin A."/>
            <person name="Chapman S.B."/>
            <person name="Gearin G."/>
            <person name="Goldberg J."/>
            <person name="Griggs A."/>
            <person name="Gujja S."/>
            <person name="Hansen M."/>
            <person name="Heiman D."/>
            <person name="Howarth C."/>
            <person name="Larimer J."/>
            <person name="Lui A."/>
            <person name="MacDonald P.J.P."/>
            <person name="McCowen C."/>
            <person name="Montmayeur A."/>
            <person name="Murphy C."/>
            <person name="Neiman D."/>
            <person name="Pearson M."/>
            <person name="Priest M."/>
            <person name="Roberts A."/>
            <person name="Saif S."/>
            <person name="Shea T."/>
            <person name="Sisk P."/>
            <person name="Stolte C."/>
            <person name="Sykes S."/>
            <person name="Wortman J."/>
            <person name="Nusbaum C."/>
            <person name="Birren B."/>
        </authorList>
    </citation>
    <scope>NUCLEOTIDE SEQUENCE [LARGE SCALE GENOMIC DNA]</scope>
    <source>
        <strain evidence="7 8">CCUG 37842</strain>
    </source>
</reference>
<dbReference type="Proteomes" id="UP000006190">
    <property type="component" value="Unassembled WGS sequence"/>
</dbReference>
<dbReference type="NCBIfam" id="NF002139">
    <property type="entry name" value="PRK00977.1-3"/>
    <property type="match status" value="1"/>
</dbReference>
<evidence type="ECO:0000256" key="4">
    <source>
        <dbReference type="ARBA" id="ARBA00022801"/>
    </source>
</evidence>
<dbReference type="Gene3D" id="1.10.287.1040">
    <property type="entry name" value="Exonuclease VII, small subunit"/>
    <property type="match status" value="1"/>
</dbReference>